<dbReference type="PANTHER" id="PTHR30632:SF11">
    <property type="entry name" value="BLR4797 PROTEIN"/>
    <property type="match status" value="1"/>
</dbReference>
<dbReference type="RefSeq" id="WP_189693681.1">
    <property type="nucleotide sequence ID" value="NZ_BNCM01000006.1"/>
</dbReference>
<evidence type="ECO:0000313" key="2">
    <source>
        <dbReference type="Proteomes" id="UP000639051"/>
    </source>
</evidence>
<dbReference type="InterPro" id="IPR050682">
    <property type="entry name" value="ModA/WtpA"/>
</dbReference>
<gene>
    <name evidence="1" type="ORF">JJE72_17200</name>
</gene>
<accession>A0ABS1K6Y8</accession>
<keyword evidence="2" id="KW-1185">Reference proteome</keyword>
<evidence type="ECO:0000313" key="1">
    <source>
        <dbReference type="EMBL" id="MBL0707233.1"/>
    </source>
</evidence>
<organism evidence="1 2">
    <name type="scientific">Sinomonas cellulolyticus</name>
    <dbReference type="NCBI Taxonomy" id="2801916"/>
    <lineage>
        <taxon>Bacteria</taxon>
        <taxon>Bacillati</taxon>
        <taxon>Actinomycetota</taxon>
        <taxon>Actinomycetes</taxon>
        <taxon>Micrococcales</taxon>
        <taxon>Micrococcaceae</taxon>
        <taxon>Sinomonas</taxon>
    </lineage>
</organism>
<comment type="caution">
    <text evidence="1">The sequence shown here is derived from an EMBL/GenBank/DDBJ whole genome shotgun (WGS) entry which is preliminary data.</text>
</comment>
<proteinExistence type="predicted"/>
<reference evidence="1 2" key="1">
    <citation type="submission" date="2021-01" db="EMBL/GenBank/DDBJ databases">
        <title>Genome public.</title>
        <authorList>
            <person name="Liu C."/>
            <person name="Sun Q."/>
        </authorList>
    </citation>
    <scope>NUCLEOTIDE SEQUENCE [LARGE SCALE GENOMIC DNA]</scope>
    <source>
        <strain evidence="1 2">JC656</strain>
    </source>
</reference>
<dbReference type="EMBL" id="JAERRC010000046">
    <property type="protein sequence ID" value="MBL0707233.1"/>
    <property type="molecule type" value="Genomic_DNA"/>
</dbReference>
<dbReference type="SUPFAM" id="SSF53850">
    <property type="entry name" value="Periplasmic binding protein-like II"/>
    <property type="match status" value="1"/>
</dbReference>
<dbReference type="Gene3D" id="3.40.190.10">
    <property type="entry name" value="Periplasmic binding protein-like II"/>
    <property type="match status" value="2"/>
</dbReference>
<dbReference type="Pfam" id="PF13531">
    <property type="entry name" value="SBP_bac_11"/>
    <property type="match status" value="1"/>
</dbReference>
<dbReference type="PANTHER" id="PTHR30632">
    <property type="entry name" value="MOLYBDATE-BINDING PERIPLASMIC PROTEIN"/>
    <property type="match status" value="1"/>
</dbReference>
<sequence length="234" mass="23584">MKAISSMATRHVLADLGSAAVAAGLPEVELESVGGVDAAQRVADGEQLDLVFLAQDALQRLADAGHVEAESLTPLMLSQVAVAVPSGSDEPASHGGGYAFPDAAGLRAALQQAGRIGYSTGPSGVALVKMIEGWGLGEELGDRMVRARPGIPVARSLAEGEVDLGFQQLSELVGQTGVRILGVLPPDSAIDTVFGGAVATASSDPAAAREVLRFLASDAAAPILAAHSFAPVAS</sequence>
<dbReference type="Proteomes" id="UP000639051">
    <property type="component" value="Unassembled WGS sequence"/>
</dbReference>
<name>A0ABS1K6Y8_9MICC</name>
<protein>
    <submittedName>
        <fullName evidence="1">Substrate-binding domain-containing protein</fullName>
    </submittedName>
</protein>